<gene>
    <name evidence="4" type="ORF">CFP56_016832</name>
</gene>
<feature type="domain" description="Zinc knuckle CX2CX4HX4C" evidence="3">
    <location>
        <begin position="169"/>
        <end position="216"/>
    </location>
</feature>
<evidence type="ECO:0000259" key="2">
    <source>
        <dbReference type="Pfam" id="PF14111"/>
    </source>
</evidence>
<name>A0AAW0KPC1_QUESU</name>
<keyword evidence="5" id="KW-1185">Reference proteome</keyword>
<feature type="compositionally biased region" description="Basic and acidic residues" evidence="1">
    <location>
        <begin position="440"/>
        <end position="463"/>
    </location>
</feature>
<evidence type="ECO:0000256" key="1">
    <source>
        <dbReference type="SAM" id="MobiDB-lite"/>
    </source>
</evidence>
<dbReference type="PANTHER" id="PTHR31286">
    <property type="entry name" value="GLYCINE-RICH CELL WALL STRUCTURAL PROTEIN 1.8-LIKE"/>
    <property type="match status" value="1"/>
</dbReference>
<dbReference type="AlphaFoldDB" id="A0AAW0KPC1"/>
<dbReference type="InterPro" id="IPR025558">
    <property type="entry name" value="DUF4283"/>
</dbReference>
<comment type="caution">
    <text evidence="4">The sequence shown here is derived from an EMBL/GenBank/DDBJ whole genome shotgun (WGS) entry which is preliminary data.</text>
</comment>
<feature type="region of interest" description="Disordered" evidence="1">
    <location>
        <begin position="418"/>
        <end position="463"/>
    </location>
</feature>
<protein>
    <recommendedName>
        <fullName evidence="6">DUF4283 domain-containing protein</fullName>
    </recommendedName>
</protein>
<dbReference type="Pfam" id="PF14111">
    <property type="entry name" value="DUF4283"/>
    <property type="match status" value="1"/>
</dbReference>
<feature type="domain" description="DUF4283" evidence="2">
    <location>
        <begin position="33"/>
        <end position="105"/>
    </location>
</feature>
<proteinExistence type="predicted"/>
<dbReference type="Pfam" id="PF14392">
    <property type="entry name" value="zf-CCHC_4"/>
    <property type="match status" value="1"/>
</dbReference>
<evidence type="ECO:0000313" key="5">
    <source>
        <dbReference type="Proteomes" id="UP000237347"/>
    </source>
</evidence>
<reference evidence="4 5" key="1">
    <citation type="journal article" date="2018" name="Sci. Data">
        <title>The draft genome sequence of cork oak.</title>
        <authorList>
            <person name="Ramos A.M."/>
            <person name="Usie A."/>
            <person name="Barbosa P."/>
            <person name="Barros P.M."/>
            <person name="Capote T."/>
            <person name="Chaves I."/>
            <person name="Simoes F."/>
            <person name="Abreu I."/>
            <person name="Carrasquinho I."/>
            <person name="Faro C."/>
            <person name="Guimaraes J.B."/>
            <person name="Mendonca D."/>
            <person name="Nobrega F."/>
            <person name="Rodrigues L."/>
            <person name="Saibo N.J.M."/>
            <person name="Varela M.C."/>
            <person name="Egas C."/>
            <person name="Matos J."/>
            <person name="Miguel C.M."/>
            <person name="Oliveira M.M."/>
            <person name="Ricardo C.P."/>
            <person name="Goncalves S."/>
        </authorList>
    </citation>
    <scope>NUCLEOTIDE SEQUENCE [LARGE SCALE GENOMIC DNA]</scope>
    <source>
        <strain evidence="5">cv. HL8</strain>
    </source>
</reference>
<dbReference type="Proteomes" id="UP000237347">
    <property type="component" value="Unassembled WGS sequence"/>
</dbReference>
<dbReference type="EMBL" id="PKMF04000264">
    <property type="protein sequence ID" value="KAK7840314.1"/>
    <property type="molecule type" value="Genomic_DNA"/>
</dbReference>
<dbReference type="PANTHER" id="PTHR31286:SF167">
    <property type="entry name" value="OS09G0268800 PROTEIN"/>
    <property type="match status" value="1"/>
</dbReference>
<evidence type="ECO:0000313" key="4">
    <source>
        <dbReference type="EMBL" id="KAK7840314.1"/>
    </source>
</evidence>
<evidence type="ECO:0000259" key="3">
    <source>
        <dbReference type="Pfam" id="PF14392"/>
    </source>
</evidence>
<feature type="region of interest" description="Disordered" evidence="1">
    <location>
        <begin position="263"/>
        <end position="290"/>
    </location>
</feature>
<dbReference type="InterPro" id="IPR040256">
    <property type="entry name" value="At4g02000-like"/>
</dbReference>
<feature type="compositionally biased region" description="Basic and acidic residues" evidence="1">
    <location>
        <begin position="263"/>
        <end position="275"/>
    </location>
</feature>
<accession>A0AAW0KPC1</accession>
<organism evidence="4 5">
    <name type="scientific">Quercus suber</name>
    <name type="common">Cork oak</name>
    <dbReference type="NCBI Taxonomy" id="58331"/>
    <lineage>
        <taxon>Eukaryota</taxon>
        <taxon>Viridiplantae</taxon>
        <taxon>Streptophyta</taxon>
        <taxon>Embryophyta</taxon>
        <taxon>Tracheophyta</taxon>
        <taxon>Spermatophyta</taxon>
        <taxon>Magnoliopsida</taxon>
        <taxon>eudicotyledons</taxon>
        <taxon>Gunneridae</taxon>
        <taxon>Pentapetalae</taxon>
        <taxon>rosids</taxon>
        <taxon>fabids</taxon>
        <taxon>Fagales</taxon>
        <taxon>Fagaceae</taxon>
        <taxon>Quercus</taxon>
    </lineage>
</organism>
<evidence type="ECO:0008006" key="6">
    <source>
        <dbReference type="Google" id="ProtNLM"/>
    </source>
</evidence>
<dbReference type="InterPro" id="IPR025836">
    <property type="entry name" value="Zn_knuckle_CX2CX4HX4C"/>
</dbReference>
<sequence>MEEITERYAGLKLSSREDAEVVIHEPVPVEGLVLIGKFCTKRRVNLESVARILKSVWKMKNNFEVSDLGENKVMFLFQTKDDMDRVLFLCSWSFDKYLLILHKLKYGEAVKDVKFNRTPFWVQVHGLPTMCQTKAVGMSIGATLGEVEKVDANETGFYLGSFLRIRVIMDVSMPLCRGRKIRLGEYGLKWVEFKHERLPIFYYLCGKIDHDERDCLQGFRIKETLRPDEKQFGPWLRANPDKHQKSLLIIAMDNGIRRTKDVETESWDRSLDADGTKGSANPSDDKFGDAGRMVDARADVVNVETLPDHDQISIPRISPDLNFEKQLQEIDAKIMGNVSALNTKPSKQVTLRRADITLRQNVARLDKTVGVHTSGLIIEAQTKQSTIGPPGPIMALDNQPCTDMGLTTPGIDFKFKMGPTSPKQPQPLKIKKTTGGGQRKTNENRGEKEKKMVSGRECMHSQEEDRRWAMRRCGRGSLGKKAKQRLTVAIGCMLGGMPKFVTVME</sequence>